<dbReference type="EMBL" id="OU503055">
    <property type="protein sequence ID" value="CAI9784270.1"/>
    <property type="molecule type" value="Genomic_DNA"/>
</dbReference>
<sequence length="246" mass="28267">MWTAISNIDLRDLDDRTKSDYLECWASLLDSVGRILLQHDDSDIERLRFSFKMPIPIIYSSKIVVLASNLVYLNCISDFSINLLVATRSLANAYVDVYNYEEVEEEVSRRNIRSLTGNQSVGSLTISDDTLEDVPVFQNLIHLKVVREMSSHRIGILLVLMQRISNLRFLEIAEEFTRDTEIILQDDRNFEIITCCLRSHLKACSIKAIYGQEAPILLLKHFLKHSAVIQRVVVHYPNNASDYMGK</sequence>
<protein>
    <submittedName>
        <fullName evidence="1">Uncharacterized protein</fullName>
    </submittedName>
</protein>
<dbReference type="Proteomes" id="UP000834106">
    <property type="component" value="Chromosome 20"/>
</dbReference>
<dbReference type="PANTHER" id="PTHR31900">
    <property type="entry name" value="F-BOX/RNI SUPERFAMILY PROTEIN-RELATED"/>
    <property type="match status" value="1"/>
</dbReference>
<evidence type="ECO:0000313" key="2">
    <source>
        <dbReference type="Proteomes" id="UP000834106"/>
    </source>
</evidence>
<reference evidence="1" key="1">
    <citation type="submission" date="2023-05" db="EMBL/GenBank/DDBJ databases">
        <authorList>
            <person name="Huff M."/>
        </authorList>
    </citation>
    <scope>NUCLEOTIDE SEQUENCE</scope>
</reference>
<keyword evidence="2" id="KW-1185">Reference proteome</keyword>
<dbReference type="InterPro" id="IPR050232">
    <property type="entry name" value="FBL13/AtMIF1-like"/>
</dbReference>
<dbReference type="AlphaFoldDB" id="A0AAD2EDZ6"/>
<proteinExistence type="predicted"/>
<name>A0AAD2EDZ6_9LAMI</name>
<dbReference type="PANTHER" id="PTHR31900:SF34">
    <property type="entry name" value="EMB|CAB62440.1-RELATED"/>
    <property type="match status" value="1"/>
</dbReference>
<accession>A0AAD2EDZ6</accession>
<organism evidence="1 2">
    <name type="scientific">Fraxinus pennsylvanica</name>
    <dbReference type="NCBI Taxonomy" id="56036"/>
    <lineage>
        <taxon>Eukaryota</taxon>
        <taxon>Viridiplantae</taxon>
        <taxon>Streptophyta</taxon>
        <taxon>Embryophyta</taxon>
        <taxon>Tracheophyta</taxon>
        <taxon>Spermatophyta</taxon>
        <taxon>Magnoliopsida</taxon>
        <taxon>eudicotyledons</taxon>
        <taxon>Gunneridae</taxon>
        <taxon>Pentapetalae</taxon>
        <taxon>asterids</taxon>
        <taxon>lamiids</taxon>
        <taxon>Lamiales</taxon>
        <taxon>Oleaceae</taxon>
        <taxon>Oleeae</taxon>
        <taxon>Fraxinus</taxon>
    </lineage>
</organism>
<evidence type="ECO:0000313" key="1">
    <source>
        <dbReference type="EMBL" id="CAI9784270.1"/>
    </source>
</evidence>
<gene>
    <name evidence="1" type="ORF">FPE_LOCUS31700</name>
</gene>